<evidence type="ECO:0000313" key="4">
    <source>
        <dbReference type="RefSeq" id="XP_030766971.1"/>
    </source>
</evidence>
<feature type="region of interest" description="Disordered" evidence="1">
    <location>
        <begin position="692"/>
        <end position="711"/>
    </location>
</feature>
<feature type="region of interest" description="Disordered" evidence="1">
    <location>
        <begin position="122"/>
        <end position="151"/>
    </location>
</feature>
<dbReference type="KEGG" id="soy:115890777"/>
<dbReference type="Proteomes" id="UP000504635">
    <property type="component" value="Unplaced"/>
</dbReference>
<feature type="compositionally biased region" description="Acidic residues" evidence="1">
    <location>
        <begin position="697"/>
        <end position="711"/>
    </location>
</feature>
<keyword evidence="3" id="KW-1185">Reference proteome</keyword>
<reference evidence="4" key="1">
    <citation type="submission" date="2025-08" db="UniProtKB">
        <authorList>
            <consortium name="RefSeq"/>
        </authorList>
    </citation>
    <scope>IDENTIFICATION</scope>
    <source>
        <tissue evidence="4">Gonads</tissue>
    </source>
</reference>
<dbReference type="RefSeq" id="XP_030766971.1">
    <property type="nucleotide sequence ID" value="XM_030911111.1"/>
</dbReference>
<dbReference type="InParanoid" id="A0A6J2YUV8"/>
<name>A0A6J2YUV8_SITOR</name>
<feature type="signal peptide" evidence="2">
    <location>
        <begin position="1"/>
        <end position="15"/>
    </location>
</feature>
<evidence type="ECO:0000256" key="1">
    <source>
        <dbReference type="SAM" id="MobiDB-lite"/>
    </source>
</evidence>
<evidence type="ECO:0000256" key="2">
    <source>
        <dbReference type="SAM" id="SignalP"/>
    </source>
</evidence>
<gene>
    <name evidence="4" type="primary">LOC115890777</name>
</gene>
<organism evidence="3 4">
    <name type="scientific">Sitophilus oryzae</name>
    <name type="common">Rice weevil</name>
    <name type="synonym">Curculio oryzae</name>
    <dbReference type="NCBI Taxonomy" id="7048"/>
    <lineage>
        <taxon>Eukaryota</taxon>
        <taxon>Metazoa</taxon>
        <taxon>Ecdysozoa</taxon>
        <taxon>Arthropoda</taxon>
        <taxon>Hexapoda</taxon>
        <taxon>Insecta</taxon>
        <taxon>Pterygota</taxon>
        <taxon>Neoptera</taxon>
        <taxon>Endopterygota</taxon>
        <taxon>Coleoptera</taxon>
        <taxon>Polyphaga</taxon>
        <taxon>Cucujiformia</taxon>
        <taxon>Curculionidae</taxon>
        <taxon>Dryophthorinae</taxon>
        <taxon>Sitophilus</taxon>
    </lineage>
</organism>
<accession>A0A6J2YUV8</accession>
<feature type="chain" id="PRO_5027069776" evidence="2">
    <location>
        <begin position="16"/>
        <end position="711"/>
    </location>
</feature>
<dbReference type="AlphaFoldDB" id="A0A6J2YUV8"/>
<keyword evidence="2" id="KW-0732">Signal</keyword>
<proteinExistence type="predicted"/>
<dbReference type="OrthoDB" id="7450257at2759"/>
<evidence type="ECO:0000313" key="3">
    <source>
        <dbReference type="Proteomes" id="UP000504635"/>
    </source>
</evidence>
<sequence length="711" mass="81219">MLLFELVCFRLKLLGLNHTFMMDPSTSGTMSNTFFISRQELFAIMKNSGHSNFEEQFTFLTENMKGRTGCSEDNLKDLLKKLSYFKSDLKSRWTSARRTEDRFLKANRSWLESAISFPRYESHSVEQNRGGRPKKSFEESGDRSKRKKTEQLRSIATVSELSYAAQISLRASGKTDASKVVHEVTATSPTRASKYRKAYKELLKDRGPRLMTGEDALAVLVEAKLSRHQYNVIRMSDPEKFPSYKNVQEAKKLCYPNADAIKISETSAEVKLQALLDHTVQRLLIVQESVIDSLSEEELNQLSLFTKWGFDGSSGHSSYKQAFHGSEASDAAIFITSIVPIRLVCKSKVIWQNPRPSSPRYCRPLKIQFIKESVEVSITQKNEVDDEIRKLHSSVLIFNQRQVKVMHSLIFAMVDGKVCNALSETTSTQKCYICGATSRDFNRIDEMITKTVKVENLQFGLSVLHGWIRFFECLLHVAYKLPIQKWQARGPGDKDIVNKTKLEIQKMFKERTGLIVDKPKPGFGNSNDGNTARRFFADPELSSEITKIDIDLIKKMHIILIVVSSGHEINVEKFRLFALSTARHFVEKYPWYPMPPTLHKFLIHGPEIISAALLPIGQLTEEAQEARNKDFKMYREHFSRKCSREKSNQDIFNLFLISSDPVITSKRRLPKKKIQNLPQEAIQLLIAPNDACSVGSDYEEDPSSESENENF</sequence>
<dbReference type="GeneID" id="115890777"/>
<protein>
    <submittedName>
        <fullName evidence="4">Uncharacterized protein LOC115890777</fullName>
    </submittedName>
</protein>